<dbReference type="SUPFAM" id="SSF88874">
    <property type="entry name" value="Receptor-binding domain of short tail fibre protein gp12"/>
    <property type="match status" value="1"/>
</dbReference>
<dbReference type="Proteomes" id="UP000280759">
    <property type="component" value="Unassembled WGS sequence"/>
</dbReference>
<gene>
    <name evidence="1" type="ORF">FMV2238Y02_02860</name>
</gene>
<dbReference type="AlphaFoldDB" id="A0A3P5XWT0"/>
<evidence type="ECO:0000313" key="1">
    <source>
        <dbReference type="EMBL" id="VDC41847.1"/>
    </source>
</evidence>
<evidence type="ECO:0008006" key="3">
    <source>
        <dbReference type="Google" id="ProtNLM"/>
    </source>
</evidence>
<reference evidence="1 2" key="1">
    <citation type="submission" date="2018-10" db="EMBL/GenBank/DDBJ databases">
        <authorList>
            <consortium name="Molecular Microbiology and Infection Unit (UMMI)"/>
            <person name="Machado M."/>
        </authorList>
    </citation>
    <scope>NUCLEOTIDE SEQUENCE [LARGE SCALE GENOMIC DNA]</scope>
    <source>
        <strain evidence="1">FMV2238.02</strain>
    </source>
</reference>
<dbReference type="RefSeq" id="WP_125073765.1">
    <property type="nucleotide sequence ID" value="NZ_UXEP01000003.1"/>
</dbReference>
<protein>
    <recommendedName>
        <fullName evidence="3">Phage structural protein</fullName>
    </recommendedName>
</protein>
<dbReference type="InterPro" id="IPR008577">
    <property type="entry name" value="DUF859"/>
</dbReference>
<dbReference type="EMBL" id="UXEP01000003">
    <property type="protein sequence ID" value="VDC41847.1"/>
    <property type="molecule type" value="Genomic_DNA"/>
</dbReference>
<evidence type="ECO:0000313" key="2">
    <source>
        <dbReference type="Proteomes" id="UP000280759"/>
    </source>
</evidence>
<sequence length="623" mass="67616">MAEFYSNKDSKGYYLRVVATEEPITQSDITSNSSRVRLQIYLHNTLTTFAQYTLNMSVAVHEESWQWNDSPSMLSNNSSILLNDKTVTVKHADDGSRQAGIYVKFDGSGGYSPDTLLINWIPLELTKIARMSGVTLSDAVIGNSVSITIDRQSTSYKHTLRYDWYGKTGTIATRVDTSYSWQIPSNFASDIPNALSGNGMIYIDTYNSSTLIGTQPVTFTATVPDSIKPTLSSISLSDANTVANNVVSSPDYYVQVYSNIRVNFGSASGAYGSTIKGYYAEIVGKGQSTDQNSGTLGNMLYDGQITIRAKVIDSRGRESQPVDKTVTVLKYSPPALSFDVARSGYGSDTLTVTRRASIAPLSVFGTQKNTMTLSFSVAELGSSYFSSNNGSASGTWANVSSLTNSAANLYGTFSLAKSYTVKGILSDKFSRTEFTFDVGTESVVKSISKDGIGIQKIWEKGALDVKGDAYISGKLYVNNTEVKPSFDKTEILNMVYPVGAIYMSTSSANPSTFIGGTWQRYAQGRTIVGVSENETEFNYAGKTGGEKSHRLTKEEMPRHDHNVSNDNNALLLAASSTKAYATAGAGSGSNSWPWQKGVQAEGGDQPHNNLQPYITTYIWLRTA</sequence>
<proteinExistence type="predicted"/>
<name>A0A3P5XWT0_STRCB</name>
<accession>A0A3P5XWT0</accession>
<organism evidence="1 2">
    <name type="scientific">Streptococcus canis</name>
    <dbReference type="NCBI Taxonomy" id="1329"/>
    <lineage>
        <taxon>Bacteria</taxon>
        <taxon>Bacillati</taxon>
        <taxon>Bacillota</taxon>
        <taxon>Bacilli</taxon>
        <taxon>Lactobacillales</taxon>
        <taxon>Streptococcaceae</taxon>
        <taxon>Streptococcus</taxon>
    </lineage>
</organism>
<keyword evidence="2" id="KW-1185">Reference proteome</keyword>
<dbReference type="Pfam" id="PF05895">
    <property type="entry name" value="DUF859"/>
    <property type="match status" value="1"/>
</dbReference>